<dbReference type="GO" id="GO:0003729">
    <property type="term" value="F:mRNA binding"/>
    <property type="evidence" value="ECO:0007669"/>
    <property type="project" value="EnsemblFungi"/>
</dbReference>
<protein>
    <recommendedName>
        <fullName evidence="10">Phosphatase PP2A regulatory subunit A/Splicing factor 3B subunit 1-like HEAT repeat domain-containing protein</fullName>
    </recommendedName>
</protein>
<evidence type="ECO:0000256" key="8">
    <source>
        <dbReference type="ARBA" id="ARBA00038332"/>
    </source>
</evidence>
<evidence type="ECO:0000256" key="4">
    <source>
        <dbReference type="ARBA" id="ARBA00022728"/>
    </source>
</evidence>
<evidence type="ECO:0000259" key="10">
    <source>
        <dbReference type="Pfam" id="PF22646"/>
    </source>
</evidence>
<dbReference type="Pfam" id="PF22646">
    <property type="entry name" value="PPP2R1A-like_HEAT"/>
    <property type="match status" value="1"/>
</dbReference>
<dbReference type="STRING" id="436907.A7TNV3"/>
<dbReference type="HOGENOM" id="CLU_002242_0_1_1"/>
<evidence type="ECO:0000313" key="12">
    <source>
        <dbReference type="Proteomes" id="UP000000267"/>
    </source>
</evidence>
<dbReference type="InterPro" id="IPR016024">
    <property type="entry name" value="ARM-type_fold"/>
</dbReference>
<evidence type="ECO:0000313" key="11">
    <source>
        <dbReference type="EMBL" id="EDO16036.1"/>
    </source>
</evidence>
<dbReference type="InterPro" id="IPR038737">
    <property type="entry name" value="SF3b_su1-like"/>
</dbReference>
<keyword evidence="4" id="KW-0747">Spliceosome</keyword>
<keyword evidence="5" id="KW-0677">Repeat</keyword>
<keyword evidence="7" id="KW-0539">Nucleus</keyword>
<dbReference type="GO" id="GO:0005686">
    <property type="term" value="C:U2 snRNP"/>
    <property type="evidence" value="ECO:0007669"/>
    <property type="project" value="EnsemblFungi"/>
</dbReference>
<dbReference type="InterPro" id="IPR021133">
    <property type="entry name" value="HEAT_type_2"/>
</dbReference>
<dbReference type="OMA" id="LVMNYVW"/>
<evidence type="ECO:0000256" key="1">
    <source>
        <dbReference type="ARBA" id="ARBA00004123"/>
    </source>
</evidence>
<dbReference type="GO" id="GO:0140727">
    <property type="term" value="P:siRNA-mediated pericentric heterochromatin formation"/>
    <property type="evidence" value="ECO:0007669"/>
    <property type="project" value="EnsemblFungi"/>
</dbReference>
<dbReference type="PROSITE" id="PS50077">
    <property type="entry name" value="HEAT_REPEAT"/>
    <property type="match status" value="1"/>
</dbReference>
<evidence type="ECO:0000256" key="6">
    <source>
        <dbReference type="ARBA" id="ARBA00023187"/>
    </source>
</evidence>
<dbReference type="EMBL" id="DS480435">
    <property type="protein sequence ID" value="EDO16036.1"/>
    <property type="molecule type" value="Genomic_DNA"/>
</dbReference>
<name>A7TNV3_VANPO</name>
<comment type="similarity">
    <text evidence="8">Belongs to the phosphatase 2A regulatory subunit A family.</text>
</comment>
<dbReference type="GO" id="GO:0071014">
    <property type="term" value="C:post-mRNA release spliceosomal complex"/>
    <property type="evidence" value="ECO:0007669"/>
    <property type="project" value="EnsemblFungi"/>
</dbReference>
<comment type="similarity">
    <text evidence="2">Belongs to the SF3B1 family.</text>
</comment>
<dbReference type="GO" id="GO:0045292">
    <property type="term" value="P:mRNA cis splicing, via spliceosome"/>
    <property type="evidence" value="ECO:0007669"/>
    <property type="project" value="EnsemblFungi"/>
</dbReference>
<keyword evidence="6" id="KW-0508">mRNA splicing</keyword>
<accession>A7TNV3</accession>
<feature type="repeat" description="HEAT" evidence="9">
    <location>
        <begin position="503"/>
        <end position="541"/>
    </location>
</feature>
<dbReference type="PANTHER" id="PTHR12097">
    <property type="entry name" value="SPLICING FACTOR 3B, SUBUNIT 1-RELATED"/>
    <property type="match status" value="1"/>
</dbReference>
<evidence type="ECO:0000256" key="3">
    <source>
        <dbReference type="ARBA" id="ARBA00022664"/>
    </source>
</evidence>
<dbReference type="AlphaFoldDB" id="A7TNV3"/>
<dbReference type="Gene3D" id="1.25.10.10">
    <property type="entry name" value="Leucine-rich Repeat Variant"/>
    <property type="match status" value="3"/>
</dbReference>
<dbReference type="GeneID" id="5544161"/>
<dbReference type="Proteomes" id="UP000000267">
    <property type="component" value="Unassembled WGS sequence"/>
</dbReference>
<dbReference type="FunCoup" id="A7TNV3">
    <property type="interactions" value="1067"/>
</dbReference>
<evidence type="ECO:0000256" key="9">
    <source>
        <dbReference type="PROSITE-ProRule" id="PRU00103"/>
    </source>
</evidence>
<dbReference type="GO" id="GO:0071004">
    <property type="term" value="C:U2-type prespliceosome"/>
    <property type="evidence" value="ECO:0007669"/>
    <property type="project" value="EnsemblFungi"/>
</dbReference>
<dbReference type="eggNOG" id="KOG0213">
    <property type="taxonomic scope" value="Eukaryota"/>
</dbReference>
<reference evidence="11 12" key="1">
    <citation type="journal article" date="2007" name="Proc. Natl. Acad. Sci. U.S.A.">
        <title>Independent sorting-out of thousands of duplicated gene pairs in two yeast species descended from a whole-genome duplication.</title>
        <authorList>
            <person name="Scannell D.R."/>
            <person name="Frank A.C."/>
            <person name="Conant G.C."/>
            <person name="Byrne K.P."/>
            <person name="Woolfit M."/>
            <person name="Wolfe K.H."/>
        </authorList>
    </citation>
    <scope>NUCLEOTIDE SEQUENCE [LARGE SCALE GENOMIC DNA]</scope>
    <source>
        <strain evidence="12">ATCC 22028 / DSM 70294 / BCRC 21397 / CBS 2163 / NBRC 10782 / NRRL Y-8283 / UCD 57-17</strain>
    </source>
</reference>
<dbReference type="PhylomeDB" id="A7TNV3"/>
<dbReference type="SUPFAM" id="SSF48371">
    <property type="entry name" value="ARM repeat"/>
    <property type="match status" value="1"/>
</dbReference>
<dbReference type="InterPro" id="IPR011989">
    <property type="entry name" value="ARM-like"/>
</dbReference>
<dbReference type="KEGG" id="vpo:Kpol_1067p8"/>
<proteinExistence type="inferred from homology"/>
<dbReference type="GO" id="GO:0000245">
    <property type="term" value="P:spliceosomal complex assembly"/>
    <property type="evidence" value="ECO:0007669"/>
    <property type="project" value="EnsemblFungi"/>
</dbReference>
<keyword evidence="12" id="KW-1185">Reference proteome</keyword>
<dbReference type="InterPro" id="IPR054573">
    <property type="entry name" value="PP2A/SF3B1-like_HEAT"/>
</dbReference>
<evidence type="ECO:0000256" key="7">
    <source>
        <dbReference type="ARBA" id="ARBA00023242"/>
    </source>
</evidence>
<evidence type="ECO:0000256" key="2">
    <source>
        <dbReference type="ARBA" id="ARBA00005754"/>
    </source>
</evidence>
<organism evidence="12">
    <name type="scientific">Vanderwaltozyma polyspora (strain ATCC 22028 / DSM 70294 / BCRC 21397 / CBS 2163 / NBRC 10782 / NRRL Y-8283 / UCD 57-17)</name>
    <name type="common">Kluyveromyces polysporus</name>
    <dbReference type="NCBI Taxonomy" id="436907"/>
    <lineage>
        <taxon>Eukaryota</taxon>
        <taxon>Fungi</taxon>
        <taxon>Dikarya</taxon>
        <taxon>Ascomycota</taxon>
        <taxon>Saccharomycotina</taxon>
        <taxon>Saccharomycetes</taxon>
        <taxon>Saccharomycetales</taxon>
        <taxon>Saccharomycetaceae</taxon>
        <taxon>Vanderwaltozyma</taxon>
    </lineage>
</organism>
<dbReference type="GO" id="GO:0000974">
    <property type="term" value="C:Prp19 complex"/>
    <property type="evidence" value="ECO:0007669"/>
    <property type="project" value="EnsemblFungi"/>
</dbReference>
<comment type="subcellular location">
    <subcellularLocation>
        <location evidence="1">Nucleus</location>
    </subcellularLocation>
</comment>
<gene>
    <name evidence="11" type="ORF">Kpol_1067p8</name>
</gene>
<evidence type="ECO:0000256" key="5">
    <source>
        <dbReference type="ARBA" id="ARBA00022737"/>
    </source>
</evidence>
<dbReference type="OrthoDB" id="438939at2759"/>
<keyword evidence="3" id="KW-0507">mRNA processing</keyword>
<dbReference type="InParanoid" id="A7TNV3"/>
<feature type="domain" description="Phosphatase PP2A regulatory subunit A/Splicing factor 3B subunit 1-like HEAT repeat" evidence="10">
    <location>
        <begin position="740"/>
        <end position="812"/>
    </location>
</feature>
<sequence length="955" mass="107358">MSHRLGGSYSVPNELRQELQQSAEVEGSDELATVEKSKSIYEKEDVYHRKRLDIVAGKINSEQGKIRKRDVDEEVVKPKKKSRWDVQTYEVPSLEASKELHENAEATSIPDVAIAQNLRYFKPSDRKYFPEVLELSNKKEMTVEELKEKSLIGLLLRIKNGNSASRKVSIRSLSDKAEEFGPKLIFDRVLPILLDKSLEDQERHLMIKVIDRVLFKLGHLVRPYVTNILQVTSPLLIDEDPITRATGRDIISNLSNAAGFATMITAIRPDVENDDEYIRNLASRSLAVVAKTVGIPLMIPFIKAVCHSKKSWKARHTASKIILQIANLAGIGILPHLDGLVNCISDGLNDEHIQIRTSTANALSSLAQNSYPYGIDSFSEVIEPLWKGIRSHRGRVLASFLKCMGSLIPLMNNDYAGYYTQEVMRVVQREFSSPDEDMKKTVLVVLQNCCKTEVLTPKYLRDTVAPEFFKHFWLRRTALDKQLNKAVTYTTVVLGEKIGCSFIIENLMGPLNDEAEPFRTMAVHAINRVVKQLGTDELNERQETKLIDGLLIAFQEQKNNDTVIYKGFGTVATSLNTRMKPYLSPIVSTILNQLKHKAQYVRENAADLCSILVPVIKNCSEDQMLNKLNVILYESLGEVYPDVLGSIIGAIHQIVLTMKLDLLQPPVNQILPTLTPILRNTHKKVQVNTINLVGLIARIGPEYVPAKEWMRICFELLELLKSTNKSIRKAANRTFGYIAKAIGPNDVLVALLNNLKVQERQLRVCTAVAIGIVADVCGAYTVLPAILNEYKTPETNVQNGILKALAFILEYIGETSSDYIYFIVPLLEDALTDRDLVHRQTAADAIKHLALYCSRTGKEDAFIHILNLLMPNIFETSPHVIVRIIDALEATSLAIGPGVFMNYVWAGLFHPARNVRKSFWKLYNKLYIQHGDALIPYYPNVASSELGIEELDIVL</sequence>
<dbReference type="RefSeq" id="XP_001643894.1">
    <property type="nucleotide sequence ID" value="XM_001643844.1"/>
</dbReference>